<evidence type="ECO:0000313" key="1">
    <source>
        <dbReference type="EMBL" id="CAK7333326.1"/>
    </source>
</evidence>
<gene>
    <name evidence="1" type="ORF">DCAF_LOCUS9432</name>
</gene>
<dbReference type="AlphaFoldDB" id="A0AAV1REP6"/>
<organism evidence="1 2">
    <name type="scientific">Dovyalis caffra</name>
    <dbReference type="NCBI Taxonomy" id="77055"/>
    <lineage>
        <taxon>Eukaryota</taxon>
        <taxon>Viridiplantae</taxon>
        <taxon>Streptophyta</taxon>
        <taxon>Embryophyta</taxon>
        <taxon>Tracheophyta</taxon>
        <taxon>Spermatophyta</taxon>
        <taxon>Magnoliopsida</taxon>
        <taxon>eudicotyledons</taxon>
        <taxon>Gunneridae</taxon>
        <taxon>Pentapetalae</taxon>
        <taxon>rosids</taxon>
        <taxon>fabids</taxon>
        <taxon>Malpighiales</taxon>
        <taxon>Salicaceae</taxon>
        <taxon>Flacourtieae</taxon>
        <taxon>Dovyalis</taxon>
    </lineage>
</organism>
<dbReference type="EMBL" id="CAWUPB010000913">
    <property type="protein sequence ID" value="CAK7333326.1"/>
    <property type="molecule type" value="Genomic_DNA"/>
</dbReference>
<dbReference type="Proteomes" id="UP001314170">
    <property type="component" value="Unassembled WGS sequence"/>
</dbReference>
<evidence type="ECO:0000313" key="2">
    <source>
        <dbReference type="Proteomes" id="UP001314170"/>
    </source>
</evidence>
<comment type="caution">
    <text evidence="1">The sequence shown here is derived from an EMBL/GenBank/DDBJ whole genome shotgun (WGS) entry which is preliminary data.</text>
</comment>
<accession>A0AAV1REP6</accession>
<sequence>MEVDKGTKSKETIDEGKAGKHAESILVLTKQFTVLELVEESGCLELEVFENMKALPRKTWRIKVGTTGSKENMGEYELRGNRLYETDRKEVRVDKNKGIECTYIVGKVASSHEKSVVTEVMGAMGSDRYLCNANGGKELMKGQQMGKDINRRQHDTRLSELQTIMHGISVGNKCMHKLYGQRLIWRNWIN</sequence>
<name>A0AAV1REP6_9ROSI</name>
<keyword evidence="2" id="KW-1185">Reference proteome</keyword>
<protein>
    <submittedName>
        <fullName evidence="1">Uncharacterized protein</fullName>
    </submittedName>
</protein>
<proteinExistence type="predicted"/>
<reference evidence="1 2" key="1">
    <citation type="submission" date="2024-01" db="EMBL/GenBank/DDBJ databases">
        <authorList>
            <person name="Waweru B."/>
        </authorList>
    </citation>
    <scope>NUCLEOTIDE SEQUENCE [LARGE SCALE GENOMIC DNA]</scope>
</reference>